<dbReference type="Proteomes" id="UP000251960">
    <property type="component" value="Chromosome 6"/>
</dbReference>
<dbReference type="AlphaFoldDB" id="A0A3L6EFR5"/>
<gene>
    <name evidence="1" type="ORF">Zm00014a_031047</name>
</gene>
<reference evidence="1" key="1">
    <citation type="journal article" date="2018" name="Nat. Genet.">
        <title>Extensive intraspecific gene order and gene structural variations between Mo17 and other maize genomes.</title>
        <authorList>
            <person name="Sun S."/>
            <person name="Zhou Y."/>
            <person name="Chen J."/>
            <person name="Shi J."/>
            <person name="Zhao H."/>
            <person name="Zhao H."/>
            <person name="Song W."/>
            <person name="Zhang M."/>
            <person name="Cui Y."/>
            <person name="Dong X."/>
            <person name="Liu H."/>
            <person name="Ma X."/>
            <person name="Jiao Y."/>
            <person name="Wang B."/>
            <person name="Wei X."/>
            <person name="Stein J.C."/>
            <person name="Glaubitz J.C."/>
            <person name="Lu F."/>
            <person name="Yu G."/>
            <person name="Liang C."/>
            <person name="Fengler K."/>
            <person name="Li B."/>
            <person name="Rafalski A."/>
            <person name="Schnable P.S."/>
            <person name="Ware D.H."/>
            <person name="Buckler E.S."/>
            <person name="Lai J."/>
        </authorList>
    </citation>
    <scope>NUCLEOTIDE SEQUENCE [LARGE SCALE GENOMIC DNA]</scope>
    <source>
        <tissue evidence="1">Seedling</tissue>
    </source>
</reference>
<dbReference type="EMBL" id="NCVQ01000007">
    <property type="protein sequence ID" value="PWZ18891.1"/>
    <property type="molecule type" value="Genomic_DNA"/>
</dbReference>
<protein>
    <submittedName>
        <fullName evidence="1">Uncharacterized protein</fullName>
    </submittedName>
</protein>
<accession>A0A3L6EFR5</accession>
<proteinExistence type="predicted"/>
<name>A0A3L6EFR5_MAIZE</name>
<evidence type="ECO:0000313" key="1">
    <source>
        <dbReference type="EMBL" id="PWZ18891.1"/>
    </source>
</evidence>
<sequence>MHTRDTHRLNPLCLTTLNHSELLNLFPVFTVAVVGLSQVHNNPIKACSRFVSGQ</sequence>
<comment type="caution">
    <text evidence="1">The sequence shown here is derived from an EMBL/GenBank/DDBJ whole genome shotgun (WGS) entry which is preliminary data.</text>
</comment>
<organism evidence="1">
    <name type="scientific">Zea mays</name>
    <name type="common">Maize</name>
    <dbReference type="NCBI Taxonomy" id="4577"/>
    <lineage>
        <taxon>Eukaryota</taxon>
        <taxon>Viridiplantae</taxon>
        <taxon>Streptophyta</taxon>
        <taxon>Embryophyta</taxon>
        <taxon>Tracheophyta</taxon>
        <taxon>Spermatophyta</taxon>
        <taxon>Magnoliopsida</taxon>
        <taxon>Liliopsida</taxon>
        <taxon>Poales</taxon>
        <taxon>Poaceae</taxon>
        <taxon>PACMAD clade</taxon>
        <taxon>Panicoideae</taxon>
        <taxon>Andropogonodae</taxon>
        <taxon>Andropogoneae</taxon>
        <taxon>Tripsacinae</taxon>
        <taxon>Zea</taxon>
    </lineage>
</organism>